<dbReference type="PANTHER" id="PTHR41532:SF1">
    <property type="entry name" value="FIXS PROTEIN"/>
    <property type="match status" value="1"/>
</dbReference>
<evidence type="ECO:0000256" key="1">
    <source>
        <dbReference type="SAM" id="Phobius"/>
    </source>
</evidence>
<dbReference type="EMBL" id="JABAIM010000001">
    <property type="protein sequence ID" value="NLR74117.1"/>
    <property type="molecule type" value="Genomic_DNA"/>
</dbReference>
<dbReference type="AlphaFoldDB" id="A0A847S4Q6"/>
<dbReference type="NCBIfam" id="TIGR00847">
    <property type="entry name" value="ccoS"/>
    <property type="match status" value="1"/>
</dbReference>
<proteinExistence type="predicted"/>
<comment type="caution">
    <text evidence="2">The sequence shown here is derived from an EMBL/GenBank/DDBJ whole genome shotgun (WGS) entry which is preliminary data.</text>
</comment>
<reference evidence="2 3" key="1">
    <citation type="submission" date="2020-04" db="EMBL/GenBank/DDBJ databases">
        <title>Draft genome of Leeia sp. IMCC25680.</title>
        <authorList>
            <person name="Song J."/>
            <person name="Cho J.-C."/>
        </authorList>
    </citation>
    <scope>NUCLEOTIDE SEQUENCE [LARGE SCALE GENOMIC DNA]</scope>
    <source>
        <strain evidence="2 3">IMCC25680</strain>
    </source>
</reference>
<dbReference type="Proteomes" id="UP000587991">
    <property type="component" value="Unassembled WGS sequence"/>
</dbReference>
<dbReference type="RefSeq" id="WP_168875749.1">
    <property type="nucleotide sequence ID" value="NZ_JABAIM010000001.1"/>
</dbReference>
<evidence type="ECO:0000313" key="2">
    <source>
        <dbReference type="EMBL" id="NLR74117.1"/>
    </source>
</evidence>
<sequence length="65" mass="7202">MDIVYLLIPLSLLAVLAIGALFWWAIKSGQFDDLDGPAYQVVMDEDRHQAVPADTGPRHQPHDAC</sequence>
<name>A0A847S4Q6_9NEIS</name>
<feature type="transmembrane region" description="Helical" evidence="1">
    <location>
        <begin position="6"/>
        <end position="26"/>
    </location>
</feature>
<gene>
    <name evidence="2" type="primary">ccoS</name>
    <name evidence="2" type="ORF">HF682_02990</name>
</gene>
<dbReference type="PANTHER" id="PTHR41532">
    <property type="entry name" value="FIXS PROTEIN"/>
    <property type="match status" value="1"/>
</dbReference>
<accession>A0A847S4Q6</accession>
<evidence type="ECO:0000313" key="3">
    <source>
        <dbReference type="Proteomes" id="UP000587991"/>
    </source>
</evidence>
<dbReference type="InterPro" id="IPR004714">
    <property type="entry name" value="Cyt_oxidase_maturation_cbb3"/>
</dbReference>
<keyword evidence="1" id="KW-1133">Transmembrane helix</keyword>
<keyword evidence="3" id="KW-1185">Reference proteome</keyword>
<keyword evidence="1" id="KW-0472">Membrane</keyword>
<protein>
    <submittedName>
        <fullName evidence="2">Cbb3-type cytochrome oxidase assembly protein CcoS</fullName>
    </submittedName>
</protein>
<dbReference type="Pfam" id="PF03597">
    <property type="entry name" value="FixS"/>
    <property type="match status" value="1"/>
</dbReference>
<keyword evidence="1" id="KW-0812">Transmembrane</keyword>
<organism evidence="2 3">
    <name type="scientific">Leeia aquatica</name>
    <dbReference type="NCBI Taxonomy" id="2725557"/>
    <lineage>
        <taxon>Bacteria</taxon>
        <taxon>Pseudomonadati</taxon>
        <taxon>Pseudomonadota</taxon>
        <taxon>Betaproteobacteria</taxon>
        <taxon>Neisseriales</taxon>
        <taxon>Leeiaceae</taxon>
        <taxon>Leeia</taxon>
    </lineage>
</organism>